<keyword evidence="2" id="KW-0732">Signal</keyword>
<dbReference type="EC" id="3.1.1.103" evidence="4"/>
<dbReference type="GO" id="GO:0016787">
    <property type="term" value="F:hydrolase activity"/>
    <property type="evidence" value="ECO:0007669"/>
    <property type="project" value="UniProtKB-KW"/>
</dbReference>
<feature type="transmembrane region" description="Helical" evidence="1">
    <location>
        <begin position="548"/>
        <end position="570"/>
    </location>
</feature>
<feature type="transmembrane region" description="Helical" evidence="1">
    <location>
        <begin position="517"/>
        <end position="536"/>
    </location>
</feature>
<comment type="caution">
    <text evidence="4">The sequence shown here is derived from an EMBL/GenBank/DDBJ whole genome shotgun (WGS) entry which is preliminary data.</text>
</comment>
<feature type="signal peptide" evidence="2">
    <location>
        <begin position="1"/>
        <end position="28"/>
    </location>
</feature>
<keyword evidence="1" id="KW-0812">Transmembrane</keyword>
<dbReference type="InterPro" id="IPR001466">
    <property type="entry name" value="Beta-lactam-related"/>
</dbReference>
<dbReference type="PANTHER" id="PTHR46825:SF7">
    <property type="entry name" value="D-ALANYL-D-ALANINE CARBOXYPEPTIDASE"/>
    <property type="match status" value="1"/>
</dbReference>
<keyword evidence="4" id="KW-0378">Hydrolase</keyword>
<feature type="transmembrane region" description="Helical" evidence="1">
    <location>
        <begin position="483"/>
        <end position="505"/>
    </location>
</feature>
<gene>
    <name evidence="4" type="ORF">P8609_12725</name>
</gene>
<organism evidence="4 5">
    <name type="scientific">Lysobacter arvi</name>
    <dbReference type="NCBI Taxonomy" id="3038776"/>
    <lineage>
        <taxon>Bacteria</taxon>
        <taxon>Pseudomonadati</taxon>
        <taxon>Pseudomonadota</taxon>
        <taxon>Gammaproteobacteria</taxon>
        <taxon>Lysobacterales</taxon>
        <taxon>Lysobacteraceae</taxon>
        <taxon>Lysobacter</taxon>
    </lineage>
</organism>
<evidence type="ECO:0000259" key="3">
    <source>
        <dbReference type="Pfam" id="PF00144"/>
    </source>
</evidence>
<protein>
    <submittedName>
        <fullName evidence="4">Serine hydrolase</fullName>
        <ecNumber evidence="4">3.1.1.103</ecNumber>
    </submittedName>
</protein>
<evidence type="ECO:0000313" key="5">
    <source>
        <dbReference type="Proteomes" id="UP001233535"/>
    </source>
</evidence>
<dbReference type="RefSeq" id="WP_309262969.1">
    <property type="nucleotide sequence ID" value="NZ_JARUHG010000004.1"/>
</dbReference>
<accession>A0ABU1CFU4</accession>
<name>A0ABU1CFU4_9GAMM</name>
<dbReference type="Pfam" id="PF00144">
    <property type="entry name" value="Beta-lactamase"/>
    <property type="match status" value="1"/>
</dbReference>
<dbReference type="Proteomes" id="UP001233535">
    <property type="component" value="Unassembled WGS sequence"/>
</dbReference>
<evidence type="ECO:0000256" key="2">
    <source>
        <dbReference type="SAM" id="SignalP"/>
    </source>
</evidence>
<dbReference type="PANTHER" id="PTHR46825">
    <property type="entry name" value="D-ALANYL-D-ALANINE-CARBOXYPEPTIDASE/ENDOPEPTIDASE AMPH"/>
    <property type="match status" value="1"/>
</dbReference>
<dbReference type="InterPro" id="IPR012338">
    <property type="entry name" value="Beta-lactam/transpept-like"/>
</dbReference>
<feature type="transmembrane region" description="Helical" evidence="1">
    <location>
        <begin position="582"/>
        <end position="603"/>
    </location>
</feature>
<reference evidence="4 5" key="1">
    <citation type="submission" date="2023-04" db="EMBL/GenBank/DDBJ databases">
        <title>Lysobacter sp. strain UC isolated from soil sample.</title>
        <authorList>
            <person name="Choksket S."/>
            <person name="Harshvardhan F."/>
            <person name="Rana R."/>
            <person name="Patil P.B."/>
            <person name="Korpole S."/>
        </authorList>
    </citation>
    <scope>NUCLEOTIDE SEQUENCE [LARGE SCALE GENOMIC DNA]</scope>
    <source>
        <strain evidence="4 5">UC</strain>
    </source>
</reference>
<dbReference type="SUPFAM" id="SSF56601">
    <property type="entry name" value="beta-lactamase/transpeptidase-like"/>
    <property type="match status" value="1"/>
</dbReference>
<sequence length="610" mass="65801">MNTGTFQSALRRLACVFALSALSTLASAATPALRDGMAQELQAQGMPGAVWSTLIDDTISADAAGARDVRSGAPMQAGDRVHVGSVAKTLLATGVLRLITQGKLALDAPVGPLLPGIEFDNPWAATDPIRIRHLLDHTAGLDDVRFSQAFTLVPREDTPLRNAFEGRGPLRVRSRPGARHSYSNTGYTLLGMVIERLTGARYETYLDAHLLAPLRMHDSTFAFTTQDGERADPRLAMGHFENGATHAAVPSYIRPAGQFTTTATDMARLARFLMSDGRIDGVPFIDAALLRAMGEPLATEAADAGLRVGYGLGLSTRDRHGAVGRCHGGSTVGYRAMLCLFPREQRAFFVAVNADIEGVDYGRLDKRLIEALGLPPLPTQGAAAKPANLDVWEGIYIPAPNRFASLELLDTTLNFVRVTGDGDALRFAPFQSGELVLHPVGDHLLRAPDRTLASHALVTTRDGRRAISTGLQTYERAPLARMMLLWASLIAGLAGCAWLLGSRLIALLRRRTARHRAVLIPFAGTLALLLPIPFFYRQSFLQLGDLTLASALLATVTALWPLTLLAGLIVALRSRPWSARPALDAIAMAAVLQWTCVLAWWGLVPLRMWG</sequence>
<dbReference type="EMBL" id="JARUHG010000004">
    <property type="protein sequence ID" value="MDR0183825.1"/>
    <property type="molecule type" value="Genomic_DNA"/>
</dbReference>
<dbReference type="InterPro" id="IPR050491">
    <property type="entry name" value="AmpC-like"/>
</dbReference>
<keyword evidence="1" id="KW-0472">Membrane</keyword>
<keyword evidence="1" id="KW-1133">Transmembrane helix</keyword>
<evidence type="ECO:0000313" key="4">
    <source>
        <dbReference type="EMBL" id="MDR0183825.1"/>
    </source>
</evidence>
<feature type="domain" description="Beta-lactamase-related" evidence="3">
    <location>
        <begin position="38"/>
        <end position="367"/>
    </location>
</feature>
<keyword evidence="5" id="KW-1185">Reference proteome</keyword>
<evidence type="ECO:0000256" key="1">
    <source>
        <dbReference type="SAM" id="Phobius"/>
    </source>
</evidence>
<proteinExistence type="predicted"/>
<feature type="chain" id="PRO_5045409954" evidence="2">
    <location>
        <begin position="29"/>
        <end position="610"/>
    </location>
</feature>
<dbReference type="Gene3D" id="3.40.710.10">
    <property type="entry name" value="DD-peptidase/beta-lactamase superfamily"/>
    <property type="match status" value="1"/>
</dbReference>